<evidence type="ECO:0000313" key="3">
    <source>
        <dbReference type="Proteomes" id="UP000626026"/>
    </source>
</evidence>
<dbReference type="SUPFAM" id="SSF54506">
    <property type="entry name" value="Diaminopimelate epimerase-like"/>
    <property type="match status" value="1"/>
</dbReference>
<name>A0ABR7RNW4_9PROT</name>
<proteinExistence type="inferred from homology"/>
<evidence type="ECO:0000256" key="1">
    <source>
        <dbReference type="ARBA" id="ARBA00008270"/>
    </source>
</evidence>
<reference evidence="2 3" key="1">
    <citation type="journal article" date="2013" name="Int. J. Syst. Evol. Microbiol.">
        <title>Roseomonas aerophila sp. nov., isolated from air.</title>
        <authorList>
            <person name="Kim S.J."/>
            <person name="Weon H.Y."/>
            <person name="Ahn J.H."/>
            <person name="Hong S.B."/>
            <person name="Seok S.J."/>
            <person name="Whang K.S."/>
            <person name="Kwon S.W."/>
        </authorList>
    </citation>
    <scope>NUCLEOTIDE SEQUENCE [LARGE SCALE GENOMIC DNA]</scope>
    <source>
        <strain evidence="2 3">NBRC 108923</strain>
    </source>
</reference>
<gene>
    <name evidence="2" type="ORF">IBL26_14810</name>
</gene>
<dbReference type="NCBIfam" id="TIGR00654">
    <property type="entry name" value="PhzF_family"/>
    <property type="match status" value="1"/>
</dbReference>
<sequence length="295" mass="31148">MTTLRRYVTTDVFTDRPFGGNPLAVVLDAEGLDTAAMQAIAAEFNYSETSFVLPPRDPANTAHVRIFTPAREMPFAGHPNLGTAFALAQDLAARGQPVPEHVVFEEIAGLVKVVLRQRDGAVTGGELSAPQPLSLASALEPAAIAACLSLQPGDVVTTAHPPQVASVGVAFVLVELAGLEALGRIRPNGTAWSAALPRDGAQSIYAYVRTGAGTLQSRMFTRQLYEDPATGSATATTGALLLHLAGEDALEWEVRQGVEMGRPSLLRARARRENGEVRAWVGGDCVPMMAGTLRA</sequence>
<dbReference type="EMBL" id="JACTVA010000026">
    <property type="protein sequence ID" value="MBC9208113.1"/>
    <property type="molecule type" value="Genomic_DNA"/>
</dbReference>
<dbReference type="PIRSF" id="PIRSF016184">
    <property type="entry name" value="PhzC_PhzF"/>
    <property type="match status" value="1"/>
</dbReference>
<dbReference type="PANTHER" id="PTHR13774:SF32">
    <property type="entry name" value="ANTISENSE-ENHANCING SEQUENCE 1"/>
    <property type="match status" value="1"/>
</dbReference>
<dbReference type="PANTHER" id="PTHR13774">
    <property type="entry name" value="PHENAZINE BIOSYNTHESIS PROTEIN"/>
    <property type="match status" value="1"/>
</dbReference>
<dbReference type="Pfam" id="PF02567">
    <property type="entry name" value="PhzC-PhzF"/>
    <property type="match status" value="1"/>
</dbReference>
<dbReference type="InterPro" id="IPR003719">
    <property type="entry name" value="Phenazine_PhzF-like"/>
</dbReference>
<comment type="caution">
    <text evidence="2">The sequence shown here is derived from an EMBL/GenBank/DDBJ whole genome shotgun (WGS) entry which is preliminary data.</text>
</comment>
<dbReference type="Gene3D" id="3.10.310.10">
    <property type="entry name" value="Diaminopimelate Epimerase, Chain A, domain 1"/>
    <property type="match status" value="2"/>
</dbReference>
<organism evidence="2 3">
    <name type="scientific">Teichococcus aerophilus</name>
    <dbReference type="NCBI Taxonomy" id="1224513"/>
    <lineage>
        <taxon>Bacteria</taxon>
        <taxon>Pseudomonadati</taxon>
        <taxon>Pseudomonadota</taxon>
        <taxon>Alphaproteobacteria</taxon>
        <taxon>Acetobacterales</taxon>
        <taxon>Roseomonadaceae</taxon>
        <taxon>Roseomonas</taxon>
    </lineage>
</organism>
<dbReference type="Proteomes" id="UP000626026">
    <property type="component" value="Unassembled WGS sequence"/>
</dbReference>
<comment type="similarity">
    <text evidence="1">Belongs to the PhzF family.</text>
</comment>
<accession>A0ABR7RNW4</accession>
<dbReference type="RefSeq" id="WP_187785271.1">
    <property type="nucleotide sequence ID" value="NZ_JACTVA010000026.1"/>
</dbReference>
<protein>
    <submittedName>
        <fullName evidence="2">PhzF family phenazine biosynthesis protein</fullName>
    </submittedName>
</protein>
<keyword evidence="3" id="KW-1185">Reference proteome</keyword>
<evidence type="ECO:0000313" key="2">
    <source>
        <dbReference type="EMBL" id="MBC9208113.1"/>
    </source>
</evidence>